<protein>
    <submittedName>
        <fullName evidence="2">Uncharacterized protein</fullName>
    </submittedName>
</protein>
<feature type="compositionally biased region" description="Basic and acidic residues" evidence="1">
    <location>
        <begin position="57"/>
        <end position="73"/>
    </location>
</feature>
<feature type="compositionally biased region" description="Basic and acidic residues" evidence="1">
    <location>
        <begin position="7"/>
        <end position="23"/>
    </location>
</feature>
<name>A0ABN8XUK4_RANTA</name>
<gene>
    <name evidence="2" type="ORF">MRATA1EN1_LOCUS954</name>
</gene>
<evidence type="ECO:0000313" key="3">
    <source>
        <dbReference type="Proteomes" id="UP001176941"/>
    </source>
</evidence>
<organism evidence="2 3">
    <name type="scientific">Rangifer tarandus platyrhynchus</name>
    <name type="common">Svalbard reindeer</name>
    <dbReference type="NCBI Taxonomy" id="3082113"/>
    <lineage>
        <taxon>Eukaryota</taxon>
        <taxon>Metazoa</taxon>
        <taxon>Chordata</taxon>
        <taxon>Craniata</taxon>
        <taxon>Vertebrata</taxon>
        <taxon>Euteleostomi</taxon>
        <taxon>Mammalia</taxon>
        <taxon>Eutheria</taxon>
        <taxon>Laurasiatheria</taxon>
        <taxon>Artiodactyla</taxon>
        <taxon>Ruminantia</taxon>
        <taxon>Pecora</taxon>
        <taxon>Cervidae</taxon>
        <taxon>Odocoileinae</taxon>
        <taxon>Rangifer</taxon>
    </lineage>
</organism>
<evidence type="ECO:0000256" key="1">
    <source>
        <dbReference type="SAM" id="MobiDB-lite"/>
    </source>
</evidence>
<sequence length="73" mass="7353">AATVHPSKGEGSERGHLRAREVRVAAAAAQQPPENWPAPAPPARRPQGSPGGGGGEGRARTDAERAPEAARGG</sequence>
<dbReference type="EMBL" id="OX459937">
    <property type="protein sequence ID" value="CAI9151992.1"/>
    <property type="molecule type" value="Genomic_DNA"/>
</dbReference>
<feature type="compositionally biased region" description="Low complexity" evidence="1">
    <location>
        <begin position="24"/>
        <end position="33"/>
    </location>
</feature>
<proteinExistence type="predicted"/>
<dbReference type="Proteomes" id="UP001176941">
    <property type="component" value="Chromosome 1"/>
</dbReference>
<feature type="compositionally biased region" description="Pro residues" evidence="1">
    <location>
        <begin position="34"/>
        <end position="44"/>
    </location>
</feature>
<reference evidence="2" key="1">
    <citation type="submission" date="2023-04" db="EMBL/GenBank/DDBJ databases">
        <authorList>
            <consortium name="ELIXIR-Norway"/>
        </authorList>
    </citation>
    <scope>NUCLEOTIDE SEQUENCE [LARGE SCALE GENOMIC DNA]</scope>
</reference>
<accession>A0ABN8XUK4</accession>
<keyword evidence="3" id="KW-1185">Reference proteome</keyword>
<feature type="non-terminal residue" evidence="2">
    <location>
        <position position="1"/>
    </location>
</feature>
<evidence type="ECO:0000313" key="2">
    <source>
        <dbReference type="EMBL" id="CAI9151992.1"/>
    </source>
</evidence>
<feature type="region of interest" description="Disordered" evidence="1">
    <location>
        <begin position="1"/>
        <end position="73"/>
    </location>
</feature>